<dbReference type="RefSeq" id="WP_062394594.1">
    <property type="nucleotide sequence ID" value="NZ_CP011853.1"/>
</dbReference>
<keyword evidence="1" id="KW-0812">Transmembrane</keyword>
<proteinExistence type="predicted"/>
<dbReference type="Proteomes" id="UP000063789">
    <property type="component" value="Chromosome"/>
</dbReference>
<dbReference type="EMBL" id="CP011853">
    <property type="protein sequence ID" value="ALG86367.1"/>
    <property type="molecule type" value="Genomic_DNA"/>
</dbReference>
<feature type="transmembrane region" description="Helical" evidence="1">
    <location>
        <begin position="37"/>
        <end position="62"/>
    </location>
</feature>
<reference evidence="2 3" key="2">
    <citation type="journal article" date="2017" name="Int. J. Syst. Evol. Microbiol.">
        <title>Gordonia phthalatica sp. nov., a di-n-butyl phthalate-degrading bacterium isolated from activated sludge.</title>
        <authorList>
            <person name="Jin D."/>
            <person name="Kong X."/>
            <person name="Jia M."/>
            <person name="Yu X."/>
            <person name="Wang X."/>
            <person name="Zhuang X."/>
            <person name="Deng Y."/>
            <person name="Bai Z."/>
        </authorList>
    </citation>
    <scope>NUCLEOTIDE SEQUENCE [LARGE SCALE GENOMIC DNA]</scope>
    <source>
        <strain evidence="2 3">QH-11</strain>
    </source>
</reference>
<dbReference type="AlphaFoldDB" id="A0A0N7FV74"/>
<dbReference type="OrthoDB" id="4774496at2"/>
<dbReference type="PATRIC" id="fig|1136941.3.peg.4109"/>
<evidence type="ECO:0000313" key="2">
    <source>
        <dbReference type="EMBL" id="ALG86367.1"/>
    </source>
</evidence>
<evidence type="ECO:0000313" key="3">
    <source>
        <dbReference type="Proteomes" id="UP000063789"/>
    </source>
</evidence>
<keyword evidence="1" id="KW-0472">Membrane</keyword>
<dbReference type="KEGG" id="goq:ACH46_20070"/>
<protein>
    <submittedName>
        <fullName evidence="2">Uncharacterized protein</fullName>
    </submittedName>
</protein>
<sequence length="74" mass="7828">MGKWVTVQIVGVALFVIGIQGAIRVLVDHSNRGLVSWIPSGFGGALTADVVLVVVGSALAWLGDVRRRETADEQ</sequence>
<gene>
    <name evidence="2" type="ORF">ACH46_20070</name>
</gene>
<keyword evidence="3" id="KW-1185">Reference proteome</keyword>
<organism evidence="2 3">
    <name type="scientific">Gordonia phthalatica</name>
    <dbReference type="NCBI Taxonomy" id="1136941"/>
    <lineage>
        <taxon>Bacteria</taxon>
        <taxon>Bacillati</taxon>
        <taxon>Actinomycetota</taxon>
        <taxon>Actinomycetes</taxon>
        <taxon>Mycobacteriales</taxon>
        <taxon>Gordoniaceae</taxon>
        <taxon>Gordonia</taxon>
    </lineage>
</organism>
<keyword evidence="1" id="KW-1133">Transmembrane helix</keyword>
<accession>A0A0N7FV74</accession>
<evidence type="ECO:0000256" key="1">
    <source>
        <dbReference type="SAM" id="Phobius"/>
    </source>
</evidence>
<reference evidence="3" key="1">
    <citation type="submission" date="2015-06" db="EMBL/GenBank/DDBJ databases">
        <title>Complete genome sequence and metabolic analysis of phthalate degradation pathway in Gordonia sp. QH-11.</title>
        <authorList>
            <person name="Jin D."/>
            <person name="Kong X."/>
            <person name="Bai Z."/>
        </authorList>
    </citation>
    <scope>NUCLEOTIDE SEQUENCE [LARGE SCALE GENOMIC DNA]</scope>
    <source>
        <strain evidence="3">QH-11</strain>
    </source>
</reference>
<name>A0A0N7FV74_9ACTN</name>